<gene>
    <name evidence="4" type="ORF">Tci_001482</name>
</gene>
<dbReference type="PANTHER" id="PTHR42648">
    <property type="entry name" value="TRANSPOSASE, PUTATIVE-RELATED"/>
    <property type="match status" value="1"/>
</dbReference>
<dbReference type="GO" id="GO:0003676">
    <property type="term" value="F:nucleic acid binding"/>
    <property type="evidence" value="ECO:0007669"/>
    <property type="project" value="InterPro"/>
</dbReference>
<dbReference type="InterPro" id="IPR043502">
    <property type="entry name" value="DNA/RNA_pol_sf"/>
</dbReference>
<feature type="compositionally biased region" description="Basic and acidic residues" evidence="1">
    <location>
        <begin position="954"/>
        <end position="982"/>
    </location>
</feature>
<feature type="compositionally biased region" description="Basic and acidic residues" evidence="1">
    <location>
        <begin position="332"/>
        <end position="370"/>
    </location>
</feature>
<evidence type="ECO:0000256" key="1">
    <source>
        <dbReference type="SAM" id="MobiDB-lite"/>
    </source>
</evidence>
<dbReference type="InterPro" id="IPR036397">
    <property type="entry name" value="RNaseH_sf"/>
</dbReference>
<protein>
    <recommendedName>
        <fullName evidence="5">Integrase catalytic domain-containing protein</fullName>
    </recommendedName>
</protein>
<dbReference type="Gene3D" id="3.30.70.270">
    <property type="match status" value="1"/>
</dbReference>
<dbReference type="CDD" id="cd01647">
    <property type="entry name" value="RT_LTR"/>
    <property type="match status" value="1"/>
</dbReference>
<dbReference type="Pfam" id="PF00078">
    <property type="entry name" value="RVT_1"/>
    <property type="match status" value="1"/>
</dbReference>
<feature type="region of interest" description="Disordered" evidence="1">
    <location>
        <begin position="332"/>
        <end position="375"/>
    </location>
</feature>
<name>A0A699GI86_TANCI</name>
<evidence type="ECO:0000259" key="2">
    <source>
        <dbReference type="PROSITE" id="PS50878"/>
    </source>
</evidence>
<dbReference type="InterPro" id="IPR012337">
    <property type="entry name" value="RNaseH-like_sf"/>
</dbReference>
<dbReference type="PANTHER" id="PTHR42648:SF32">
    <property type="entry name" value="RIBONUCLEASE H-LIKE DOMAIN, GAG-PRE-INTEGRASE DOMAIN PROTEIN-RELATED"/>
    <property type="match status" value="1"/>
</dbReference>
<feature type="domain" description="Integrase catalytic" evidence="3">
    <location>
        <begin position="680"/>
        <end position="844"/>
    </location>
</feature>
<sequence length="1116" mass="126472">MPFGLCNAPGTFQRCMIAISHDMIEKTVEVFMDDFLVFGNSFQTCLSHLEKMLKRCEDTNLCLNWEKSHFMVKEGIVLGYKISKEWIEVDKAKVDVIAKLLHPTTVNDVKKSVGTSTGAQNMAFMTAPSTSSTNDINTANPVYEASTVSPNVNIASPQVSTTNFSDNVVYAFMDENPNGSTLLQQNLEQIHEDGLKEMDLREYRAQRNQDDGVGFDWSNMAEEQVQTNMALMAFSDSEDAREVDWSDKVDQEIRFRVIAGKVQEKEGIEFKIEKFDNASESLDKLIGSQITNTSKKGLGYHVVPPPRPLIYNGPIKLDLSYSGLEFKKHEFKGYRPRDSKQESNINHDKKSDDSKKNSGDSFKKEQESKDTSSFVKSPLNVDKETAFSVDKKIEFVKPKNYDKPVKKSVRYAEMYRSQRPMGDQRNWNGQKSNQLGSDFVMYNKACFICGSFVHVYINCTHYQRKTRVSGNNYNRVDYNYYAKTTHPSAQRNMTPRAVLLKTDLRPFNTARPVYNAHPKPTVPSARPMAHFSKQAQSTVQRPFYKQTTLTNRYFHQKANTVGPRVVYTARPYIAQVNTVRAKRSNEFDGGYVTFGGGAHGGRISGKGILKTDIFDFENVYFVNELKFNLFSVSHMCDKKNCVLLTDTECLVLSSNFKLPDESQILLKIPRKDNMYSFDMKNIVPKESLTCLDNLVRELPIKHFENDQTCVACIKGKQHIATLTKDETNEILKNFIKELENLVDKQVKIIKCDNGTEFKNKVMDDFCREKGIKREYSVTRTPQQNGVAERSNRTLIEAARTMLADFKLPITFWAEAVSIACYVQNRVLIVKPHNKTPYELFRGFKPALSFMRPFGCHVTILNTFDNLGKFDGKSDEGFFVGYSLNSKVFRVYNTRTRKVEENLHIGFFKNKPIIEGNGLKWLFDIDSLTQSMNYVPVAPGIISDESTDASYFDTPSKDVEDGTHNKDDDKDKSEDDSSPKEVNADGQHVNTASLEVNTGRFELNIVDLSLNTASSSNPHSPTDMFKLGASDTLKATHVEFFSDRDAPEVDLGNIPNSYGVLTTLHTRIHKDHPIENVIGRTSAIQALTGFDTCGFALERRPLEQNGSSEIRNMKEAL</sequence>
<evidence type="ECO:0000259" key="3">
    <source>
        <dbReference type="PROSITE" id="PS50994"/>
    </source>
</evidence>
<dbReference type="SUPFAM" id="SSF53098">
    <property type="entry name" value="Ribonuclease H-like"/>
    <property type="match status" value="1"/>
</dbReference>
<dbReference type="Pfam" id="PF25597">
    <property type="entry name" value="SH3_retrovirus"/>
    <property type="match status" value="1"/>
</dbReference>
<proteinExistence type="predicted"/>
<dbReference type="InterPro" id="IPR039537">
    <property type="entry name" value="Retrotran_Ty1/copia-like"/>
</dbReference>
<dbReference type="InterPro" id="IPR001584">
    <property type="entry name" value="Integrase_cat-core"/>
</dbReference>
<evidence type="ECO:0000313" key="4">
    <source>
        <dbReference type="EMBL" id="GEU29504.1"/>
    </source>
</evidence>
<dbReference type="AlphaFoldDB" id="A0A699GI86"/>
<dbReference type="PROSITE" id="PS50878">
    <property type="entry name" value="RT_POL"/>
    <property type="match status" value="1"/>
</dbReference>
<dbReference type="GO" id="GO:0015074">
    <property type="term" value="P:DNA integration"/>
    <property type="evidence" value="ECO:0007669"/>
    <property type="project" value="InterPro"/>
</dbReference>
<dbReference type="PROSITE" id="PS50994">
    <property type="entry name" value="INTEGRASE"/>
    <property type="match status" value="1"/>
</dbReference>
<dbReference type="SUPFAM" id="SSF56672">
    <property type="entry name" value="DNA/RNA polymerases"/>
    <property type="match status" value="1"/>
</dbReference>
<feature type="region of interest" description="Disordered" evidence="1">
    <location>
        <begin position="945"/>
        <end position="989"/>
    </location>
</feature>
<reference evidence="4" key="1">
    <citation type="journal article" date="2019" name="Sci. Rep.">
        <title>Draft genome of Tanacetum cinerariifolium, the natural source of mosquito coil.</title>
        <authorList>
            <person name="Yamashiro T."/>
            <person name="Shiraishi A."/>
            <person name="Satake H."/>
            <person name="Nakayama K."/>
        </authorList>
    </citation>
    <scope>NUCLEOTIDE SEQUENCE</scope>
</reference>
<accession>A0A699GI86</accession>
<comment type="caution">
    <text evidence="4">The sequence shown here is derived from an EMBL/GenBank/DDBJ whole genome shotgun (WGS) entry which is preliminary data.</text>
</comment>
<feature type="domain" description="Reverse transcriptase" evidence="2">
    <location>
        <begin position="1"/>
        <end position="82"/>
    </location>
</feature>
<dbReference type="EMBL" id="BKCJ010000074">
    <property type="protein sequence ID" value="GEU29504.1"/>
    <property type="molecule type" value="Genomic_DNA"/>
</dbReference>
<dbReference type="InterPro" id="IPR000477">
    <property type="entry name" value="RT_dom"/>
</dbReference>
<dbReference type="InterPro" id="IPR057670">
    <property type="entry name" value="SH3_retrovirus"/>
</dbReference>
<organism evidence="4">
    <name type="scientific">Tanacetum cinerariifolium</name>
    <name type="common">Dalmatian daisy</name>
    <name type="synonym">Chrysanthemum cinerariifolium</name>
    <dbReference type="NCBI Taxonomy" id="118510"/>
    <lineage>
        <taxon>Eukaryota</taxon>
        <taxon>Viridiplantae</taxon>
        <taxon>Streptophyta</taxon>
        <taxon>Embryophyta</taxon>
        <taxon>Tracheophyta</taxon>
        <taxon>Spermatophyta</taxon>
        <taxon>Magnoliopsida</taxon>
        <taxon>eudicotyledons</taxon>
        <taxon>Gunneridae</taxon>
        <taxon>Pentapetalae</taxon>
        <taxon>asterids</taxon>
        <taxon>campanulids</taxon>
        <taxon>Asterales</taxon>
        <taxon>Asteraceae</taxon>
        <taxon>Asteroideae</taxon>
        <taxon>Anthemideae</taxon>
        <taxon>Anthemidinae</taxon>
        <taxon>Tanacetum</taxon>
    </lineage>
</organism>
<dbReference type="InterPro" id="IPR043128">
    <property type="entry name" value="Rev_trsase/Diguanyl_cyclase"/>
</dbReference>
<dbReference type="Gene3D" id="3.30.420.10">
    <property type="entry name" value="Ribonuclease H-like superfamily/Ribonuclease H"/>
    <property type="match status" value="1"/>
</dbReference>
<evidence type="ECO:0008006" key="5">
    <source>
        <dbReference type="Google" id="ProtNLM"/>
    </source>
</evidence>